<keyword evidence="3 9" id="KW-0813">Transport</keyword>
<dbReference type="VEuPathDB" id="FungiDB:H257_07111"/>
<dbReference type="GeneID" id="20809107"/>
<evidence type="ECO:0000256" key="9">
    <source>
        <dbReference type="RuleBase" id="RU000488"/>
    </source>
</evidence>
<dbReference type="GO" id="GO:0055085">
    <property type="term" value="P:transmembrane transport"/>
    <property type="evidence" value="ECO:0007669"/>
    <property type="project" value="InterPro"/>
</dbReference>
<feature type="repeat" description="Solcar" evidence="8">
    <location>
        <begin position="219"/>
        <end position="306"/>
    </location>
</feature>
<dbReference type="RefSeq" id="XP_009830839.1">
    <property type="nucleotide sequence ID" value="XM_009832537.1"/>
</dbReference>
<evidence type="ECO:0000256" key="6">
    <source>
        <dbReference type="ARBA" id="ARBA00022989"/>
    </source>
</evidence>
<comment type="subcellular location">
    <subcellularLocation>
        <location evidence="1">Membrane</location>
        <topology evidence="1">Multi-pass membrane protein</topology>
    </subcellularLocation>
</comment>
<dbReference type="PROSITE" id="PS50920">
    <property type="entry name" value="SOLCAR"/>
    <property type="match status" value="3"/>
</dbReference>
<keyword evidence="5" id="KW-0677">Repeat</keyword>
<name>W4GLX8_APHAT</name>
<dbReference type="InterPro" id="IPR023395">
    <property type="entry name" value="MCP_dom_sf"/>
</dbReference>
<evidence type="ECO:0000313" key="10">
    <source>
        <dbReference type="EMBL" id="ETV79903.1"/>
    </source>
</evidence>
<evidence type="ECO:0000256" key="2">
    <source>
        <dbReference type="ARBA" id="ARBA00006375"/>
    </source>
</evidence>
<dbReference type="GO" id="GO:0006862">
    <property type="term" value="P:nucleotide transport"/>
    <property type="evidence" value="ECO:0007669"/>
    <property type="project" value="InterPro"/>
</dbReference>
<dbReference type="OrthoDB" id="428293at2759"/>
<organism evidence="10">
    <name type="scientific">Aphanomyces astaci</name>
    <name type="common">Crayfish plague agent</name>
    <dbReference type="NCBI Taxonomy" id="112090"/>
    <lineage>
        <taxon>Eukaryota</taxon>
        <taxon>Sar</taxon>
        <taxon>Stramenopiles</taxon>
        <taxon>Oomycota</taxon>
        <taxon>Saprolegniomycetes</taxon>
        <taxon>Saprolegniales</taxon>
        <taxon>Verrucalvaceae</taxon>
        <taxon>Aphanomyces</taxon>
    </lineage>
</organism>
<evidence type="ECO:0000256" key="4">
    <source>
        <dbReference type="ARBA" id="ARBA00022692"/>
    </source>
</evidence>
<keyword evidence="4 8" id="KW-0812">Transmembrane</keyword>
<comment type="similarity">
    <text evidence="2 9">Belongs to the mitochondrial carrier (TC 2.A.29) family.</text>
</comment>
<protein>
    <recommendedName>
        <fullName evidence="11">Mitochondrial folate transporter/carrier</fullName>
    </recommendedName>
</protein>
<dbReference type="Pfam" id="PF00153">
    <property type="entry name" value="Mito_carr"/>
    <property type="match status" value="3"/>
</dbReference>
<keyword evidence="7 8" id="KW-0472">Membrane</keyword>
<evidence type="ECO:0008006" key="11">
    <source>
        <dbReference type="Google" id="ProtNLM"/>
    </source>
</evidence>
<evidence type="ECO:0000256" key="8">
    <source>
        <dbReference type="PROSITE-ProRule" id="PRU00282"/>
    </source>
</evidence>
<dbReference type="SUPFAM" id="SSF103506">
    <property type="entry name" value="Mitochondrial carrier"/>
    <property type="match status" value="1"/>
</dbReference>
<dbReference type="EMBL" id="KI913127">
    <property type="protein sequence ID" value="ETV79903.1"/>
    <property type="molecule type" value="Genomic_DNA"/>
</dbReference>
<dbReference type="AlphaFoldDB" id="W4GLX8"/>
<keyword evidence="6" id="KW-1133">Transmembrane helix</keyword>
<proteinExistence type="inferred from homology"/>
<evidence type="ECO:0000256" key="3">
    <source>
        <dbReference type="ARBA" id="ARBA00022448"/>
    </source>
</evidence>
<dbReference type="STRING" id="112090.W4GLX8"/>
<reference evidence="10" key="1">
    <citation type="submission" date="2013-12" db="EMBL/GenBank/DDBJ databases">
        <title>The Genome Sequence of Aphanomyces astaci APO3.</title>
        <authorList>
            <consortium name="The Broad Institute Genomics Platform"/>
            <person name="Russ C."/>
            <person name="Tyler B."/>
            <person name="van West P."/>
            <person name="Dieguez-Uribeondo J."/>
            <person name="Young S.K."/>
            <person name="Zeng Q."/>
            <person name="Gargeya S."/>
            <person name="Fitzgerald M."/>
            <person name="Abouelleil A."/>
            <person name="Alvarado L."/>
            <person name="Chapman S.B."/>
            <person name="Gainer-Dewar J."/>
            <person name="Goldberg J."/>
            <person name="Griggs A."/>
            <person name="Gujja S."/>
            <person name="Hansen M."/>
            <person name="Howarth C."/>
            <person name="Imamovic A."/>
            <person name="Ireland A."/>
            <person name="Larimer J."/>
            <person name="McCowan C."/>
            <person name="Murphy C."/>
            <person name="Pearson M."/>
            <person name="Poon T.W."/>
            <person name="Priest M."/>
            <person name="Roberts A."/>
            <person name="Saif S."/>
            <person name="Shea T."/>
            <person name="Sykes S."/>
            <person name="Wortman J."/>
            <person name="Nusbaum C."/>
            <person name="Birren B."/>
        </authorList>
    </citation>
    <scope>NUCLEOTIDE SEQUENCE [LARGE SCALE GENOMIC DNA]</scope>
    <source>
        <strain evidence="10">APO3</strain>
    </source>
</reference>
<gene>
    <name evidence="10" type="ORF">H257_07111</name>
</gene>
<sequence>MASTRNAADMPASDKTAPPQKSLFKHSFAGVAAGGISTAILYPLDLVKTRYQIHENSPRAFRSLGQAFASIVKSDAGGSRYNLRALYQGMSPALYGTTLSWGLYFLFYEHAKSFYAEQTVLPAWAGHFASGIQAGAMCVPLTNPIWLVKVRMQVQGTHPSQVPYKNVANALQRIVAEEGVAALYKGVVPALFLTTHGAFKFVAYEWLKTEYNDHIGTPLGIPQTLVMGAGAQAFASTATYPYQVIKTRLQQGGPSADKYKGTWDCTKRMAQLEGLRGFYKGLTPNLIKVLPTGALIFAVYEYVYQLLDGPK</sequence>
<evidence type="ECO:0000256" key="1">
    <source>
        <dbReference type="ARBA" id="ARBA00004141"/>
    </source>
</evidence>
<feature type="repeat" description="Solcar" evidence="8">
    <location>
        <begin position="122"/>
        <end position="210"/>
    </location>
</feature>
<evidence type="ECO:0000256" key="5">
    <source>
        <dbReference type="ARBA" id="ARBA00022737"/>
    </source>
</evidence>
<dbReference type="Gene3D" id="1.50.40.10">
    <property type="entry name" value="Mitochondrial carrier domain"/>
    <property type="match status" value="2"/>
</dbReference>
<dbReference type="GO" id="GO:0016020">
    <property type="term" value="C:membrane"/>
    <property type="evidence" value="ECO:0007669"/>
    <property type="project" value="UniProtKB-SubCell"/>
</dbReference>
<accession>W4GLX8</accession>
<dbReference type="InterPro" id="IPR018108">
    <property type="entry name" value="MCP_transmembrane"/>
</dbReference>
<dbReference type="InterPro" id="IPR044712">
    <property type="entry name" value="SLC25A32-like"/>
</dbReference>
<feature type="repeat" description="Solcar" evidence="8">
    <location>
        <begin position="21"/>
        <end position="114"/>
    </location>
</feature>
<dbReference type="PANTHER" id="PTHR45683">
    <property type="entry name" value="MITOCHONDRIAL NICOTINAMIDE ADENINE DINUCLEOTIDE TRANSPORTER 1-RELATED-RELATED"/>
    <property type="match status" value="1"/>
</dbReference>
<evidence type="ECO:0000256" key="7">
    <source>
        <dbReference type="ARBA" id="ARBA00023136"/>
    </source>
</evidence>